<comment type="caution">
    <text evidence="1">The sequence shown here is derived from an EMBL/GenBank/DDBJ whole genome shotgun (WGS) entry which is preliminary data.</text>
</comment>
<sequence length="153" mass="17437">MAANQFSASSVVVSQKPHHNGHEILYNFSLCNAAALQEEWSFTQDYRAPCQISPTSWKFQMTLERVPKTLLVSGSAKLKRNDSLNVAVGVFLQLRINHHMFKDYFPFPGVNKEILSGEEICVNICNIVPNSFYEYLLYQELSVCVSIYVKNCH</sequence>
<evidence type="ECO:0000313" key="1">
    <source>
        <dbReference type="EMBL" id="GBM91903.1"/>
    </source>
</evidence>
<organism evidence="1 2">
    <name type="scientific">Araneus ventricosus</name>
    <name type="common">Orbweaver spider</name>
    <name type="synonym">Epeira ventricosa</name>
    <dbReference type="NCBI Taxonomy" id="182803"/>
    <lineage>
        <taxon>Eukaryota</taxon>
        <taxon>Metazoa</taxon>
        <taxon>Ecdysozoa</taxon>
        <taxon>Arthropoda</taxon>
        <taxon>Chelicerata</taxon>
        <taxon>Arachnida</taxon>
        <taxon>Araneae</taxon>
        <taxon>Araneomorphae</taxon>
        <taxon>Entelegynae</taxon>
        <taxon>Araneoidea</taxon>
        <taxon>Araneidae</taxon>
        <taxon>Araneus</taxon>
    </lineage>
</organism>
<name>A0A4Y2JND9_ARAVE</name>
<keyword evidence="2" id="KW-1185">Reference proteome</keyword>
<dbReference type="AlphaFoldDB" id="A0A4Y2JND9"/>
<evidence type="ECO:0000313" key="2">
    <source>
        <dbReference type="Proteomes" id="UP000499080"/>
    </source>
</evidence>
<protein>
    <submittedName>
        <fullName evidence="1">Uncharacterized protein</fullName>
    </submittedName>
</protein>
<dbReference type="EMBL" id="BGPR01003743">
    <property type="protein sequence ID" value="GBM91903.1"/>
    <property type="molecule type" value="Genomic_DNA"/>
</dbReference>
<reference evidence="1 2" key="1">
    <citation type="journal article" date="2019" name="Sci. Rep.">
        <title>Orb-weaving spider Araneus ventricosus genome elucidates the spidroin gene catalogue.</title>
        <authorList>
            <person name="Kono N."/>
            <person name="Nakamura H."/>
            <person name="Ohtoshi R."/>
            <person name="Moran D.A.P."/>
            <person name="Shinohara A."/>
            <person name="Yoshida Y."/>
            <person name="Fujiwara M."/>
            <person name="Mori M."/>
            <person name="Tomita M."/>
            <person name="Arakawa K."/>
        </authorList>
    </citation>
    <scope>NUCLEOTIDE SEQUENCE [LARGE SCALE GENOMIC DNA]</scope>
</reference>
<dbReference type="Proteomes" id="UP000499080">
    <property type="component" value="Unassembled WGS sequence"/>
</dbReference>
<gene>
    <name evidence="1" type="ORF">AVEN_215755_1</name>
</gene>
<proteinExistence type="predicted"/>
<accession>A0A4Y2JND9</accession>